<evidence type="ECO:0000313" key="5">
    <source>
        <dbReference type="Proteomes" id="UP000283732"/>
    </source>
</evidence>
<dbReference type="GO" id="GO:0016787">
    <property type="term" value="F:hydrolase activity"/>
    <property type="evidence" value="ECO:0007669"/>
    <property type="project" value="UniProtKB-KW"/>
</dbReference>
<evidence type="ECO:0000313" key="6">
    <source>
        <dbReference type="Proteomes" id="UP000285173"/>
    </source>
</evidence>
<dbReference type="AlphaFoldDB" id="A0A3R6E6V1"/>
<reference evidence="5 6" key="1">
    <citation type="submission" date="2018-08" db="EMBL/GenBank/DDBJ databases">
        <title>A genome reference for cultivated species of the human gut microbiota.</title>
        <authorList>
            <person name="Zou Y."/>
            <person name="Xue W."/>
            <person name="Luo G."/>
        </authorList>
    </citation>
    <scope>NUCLEOTIDE SEQUENCE [LARGE SCALE GENOMIC DNA]</scope>
    <source>
        <strain evidence="4 5">AM16-50</strain>
        <strain evidence="3 6">AM50-15</strain>
    </source>
</reference>
<dbReference type="RefSeq" id="WP_122203258.1">
    <property type="nucleotide sequence ID" value="NZ_QRKC01000013.1"/>
</dbReference>
<protein>
    <submittedName>
        <fullName evidence="4">Alpha/beta hydrolase</fullName>
    </submittedName>
</protein>
<evidence type="ECO:0000256" key="1">
    <source>
        <dbReference type="ARBA" id="ARBA00022801"/>
    </source>
</evidence>
<organism evidence="4 5">
    <name type="scientific">Parabacteroides merdae</name>
    <dbReference type="NCBI Taxonomy" id="46503"/>
    <lineage>
        <taxon>Bacteria</taxon>
        <taxon>Pseudomonadati</taxon>
        <taxon>Bacteroidota</taxon>
        <taxon>Bacteroidia</taxon>
        <taxon>Bacteroidales</taxon>
        <taxon>Tannerellaceae</taxon>
        <taxon>Parabacteroides</taxon>
    </lineage>
</organism>
<dbReference type="InterPro" id="IPR013094">
    <property type="entry name" value="AB_hydrolase_3"/>
</dbReference>
<proteinExistence type="predicted"/>
<feature type="domain" description="Alpha/beta hydrolase fold-3" evidence="2">
    <location>
        <begin position="202"/>
        <end position="383"/>
    </location>
</feature>
<evidence type="ECO:0000313" key="3">
    <source>
        <dbReference type="EMBL" id="RGZ47043.1"/>
    </source>
</evidence>
<dbReference type="Gene3D" id="3.40.50.1820">
    <property type="entry name" value="alpha/beta hydrolase"/>
    <property type="match status" value="1"/>
</dbReference>
<dbReference type="InterPro" id="IPR050300">
    <property type="entry name" value="GDXG_lipolytic_enzyme"/>
</dbReference>
<comment type="caution">
    <text evidence="4">The sequence shown here is derived from an EMBL/GenBank/DDBJ whole genome shotgun (WGS) entry which is preliminary data.</text>
</comment>
<name>A0A3R6E6V1_9BACT</name>
<gene>
    <name evidence="4" type="ORF">DW191_18300</name>
    <name evidence="3" type="ORF">DW986_11755</name>
</gene>
<dbReference type="Proteomes" id="UP000283732">
    <property type="component" value="Unassembled WGS sequence"/>
</dbReference>
<dbReference type="EMBL" id="QRKC01000013">
    <property type="protein sequence ID" value="RHH74316.1"/>
    <property type="molecule type" value="Genomic_DNA"/>
</dbReference>
<evidence type="ECO:0000259" key="2">
    <source>
        <dbReference type="Pfam" id="PF07859"/>
    </source>
</evidence>
<dbReference type="SUPFAM" id="SSF53474">
    <property type="entry name" value="alpha/beta-Hydrolases"/>
    <property type="match status" value="1"/>
</dbReference>
<keyword evidence="1 4" id="KW-0378">Hydrolase</keyword>
<evidence type="ECO:0000313" key="4">
    <source>
        <dbReference type="EMBL" id="RHH74316.1"/>
    </source>
</evidence>
<dbReference type="Proteomes" id="UP000285173">
    <property type="component" value="Unassembled WGS sequence"/>
</dbReference>
<dbReference type="EMBL" id="QSEF01000015">
    <property type="protein sequence ID" value="RGZ47043.1"/>
    <property type="molecule type" value="Genomic_DNA"/>
</dbReference>
<dbReference type="InterPro" id="IPR029058">
    <property type="entry name" value="AB_hydrolase_fold"/>
</dbReference>
<dbReference type="Pfam" id="PF07859">
    <property type="entry name" value="Abhydrolase_3"/>
    <property type="match status" value="1"/>
</dbReference>
<accession>A0A3R6E6V1</accession>
<dbReference type="PROSITE" id="PS51257">
    <property type="entry name" value="PROKAR_LIPOPROTEIN"/>
    <property type="match status" value="1"/>
</dbReference>
<dbReference type="PANTHER" id="PTHR48081">
    <property type="entry name" value="AB HYDROLASE SUPERFAMILY PROTEIN C4A8.06C"/>
    <property type="match status" value="1"/>
</dbReference>
<sequence>MKRNIFLYSVLSLFTVTTATGCDERSDNPMPDSAIRVETAEVTAITSENAISGGRIIGETQAVKEFGICWATTDNPTVSENHNVGAGDANSFACYATGLSANTTYFVRAYATTSAGMVYGQSRQFTTLAGSDDDMPPAGGDDEQNPLASTIYLWPEGNMAKITNYTGSQGSYQDPPSFRPYMNYFPVAEGMPIKGAVLVCAGGAFQFRSDRMEGTPVAQWFARQGYQAFVVNYRVRPYTMEEGSLDLARAVRFVRRHASDYGINPDDIASVGFSAGGILCGDEALNFDELVSGTALASDYRPDALDEVSANVCTIGMIYAFYGRLSVASTDVEKFRASKIPPTFFAYGTRDPFYRQFQACANAVREAGVEVEEHEYEGMPHGFGYTHEEWMTSFDRWMTEIMSNN</sequence>